<keyword evidence="4" id="KW-1185">Reference proteome</keyword>
<accession>A0ABQ8FIB3</accession>
<feature type="compositionally biased region" description="Polar residues" evidence="1">
    <location>
        <begin position="62"/>
        <end position="78"/>
    </location>
</feature>
<feature type="region of interest" description="Disordered" evidence="1">
    <location>
        <begin position="23"/>
        <end position="52"/>
    </location>
</feature>
<feature type="compositionally biased region" description="Polar residues" evidence="1">
    <location>
        <begin position="29"/>
        <end position="42"/>
    </location>
</feature>
<evidence type="ECO:0000313" key="4">
    <source>
        <dbReference type="Proteomes" id="UP001648503"/>
    </source>
</evidence>
<organism evidence="3 4">
    <name type="scientific">Batrachochytrium salamandrivorans</name>
    <dbReference type="NCBI Taxonomy" id="1357716"/>
    <lineage>
        <taxon>Eukaryota</taxon>
        <taxon>Fungi</taxon>
        <taxon>Fungi incertae sedis</taxon>
        <taxon>Chytridiomycota</taxon>
        <taxon>Chytridiomycota incertae sedis</taxon>
        <taxon>Chytridiomycetes</taxon>
        <taxon>Rhizophydiales</taxon>
        <taxon>Rhizophydiales incertae sedis</taxon>
        <taxon>Batrachochytrium</taxon>
    </lineage>
</organism>
<evidence type="ECO:0000313" key="3">
    <source>
        <dbReference type="EMBL" id="KAH6598712.1"/>
    </source>
</evidence>
<name>A0ABQ8FIB3_9FUNG</name>
<comment type="caution">
    <text evidence="3">The sequence shown here is derived from an EMBL/GenBank/DDBJ whole genome shotgun (WGS) entry which is preliminary data.</text>
</comment>
<feature type="chain" id="PRO_5046142879" evidence="2">
    <location>
        <begin position="19"/>
        <end position="190"/>
    </location>
</feature>
<dbReference type="Proteomes" id="UP001648503">
    <property type="component" value="Unassembled WGS sequence"/>
</dbReference>
<dbReference type="EMBL" id="JAFCIX010000102">
    <property type="protein sequence ID" value="KAH6598712.1"/>
    <property type="molecule type" value="Genomic_DNA"/>
</dbReference>
<feature type="region of interest" description="Disordered" evidence="1">
    <location>
        <begin position="62"/>
        <end position="81"/>
    </location>
</feature>
<reference evidence="3 4" key="1">
    <citation type="submission" date="2021-02" db="EMBL/GenBank/DDBJ databases">
        <title>Variation within the Batrachochytrium salamandrivorans European outbreak.</title>
        <authorList>
            <person name="Kelly M."/>
            <person name="Pasmans F."/>
            <person name="Shea T.P."/>
            <person name="Munoz J.F."/>
            <person name="Carranza S."/>
            <person name="Cuomo C.A."/>
            <person name="Martel A."/>
        </authorList>
    </citation>
    <scope>NUCLEOTIDE SEQUENCE [LARGE SCALE GENOMIC DNA]</scope>
    <source>
        <strain evidence="3 4">AMFP18/2</strain>
    </source>
</reference>
<evidence type="ECO:0000256" key="2">
    <source>
        <dbReference type="SAM" id="SignalP"/>
    </source>
</evidence>
<proteinExistence type="predicted"/>
<evidence type="ECO:0000256" key="1">
    <source>
        <dbReference type="SAM" id="MobiDB-lite"/>
    </source>
</evidence>
<feature type="signal peptide" evidence="2">
    <location>
        <begin position="1"/>
        <end position="18"/>
    </location>
</feature>
<sequence length="190" mass="21161">MKLISFAVISLLAITVSAYPGLGTPPQGGEQSESTSTPSAHQPQGADAQSAGQLSSIIGQNPWQLPSTIDQDSQQPHADTSHVLQEYHEQSLQTKLNELDKKYQETQGVANKIQDTINVLKHEMWNLKAKLGELKAGPEYAEVFEEYRRKSKALDKERDYLTALKDDMGTIMDMYDRTVNEIISLNEAQQ</sequence>
<protein>
    <submittedName>
        <fullName evidence="3">Uncharacterized protein</fullName>
    </submittedName>
</protein>
<gene>
    <name evidence="3" type="ORF">BASA50_003746</name>
</gene>
<keyword evidence="2" id="KW-0732">Signal</keyword>